<name>A0ABQ6IMF6_9MICO</name>
<proteinExistence type="predicted"/>
<protein>
    <submittedName>
        <fullName evidence="3">Membrane protein</fullName>
    </submittedName>
</protein>
<dbReference type="RefSeq" id="WP_284303074.1">
    <property type="nucleotide sequence ID" value="NZ_BSUO01000001.1"/>
</dbReference>
<keyword evidence="1" id="KW-0378">Hydrolase</keyword>
<comment type="caution">
    <text evidence="3">The sequence shown here is derived from an EMBL/GenBank/DDBJ whole genome shotgun (WGS) entry which is preliminary data.</text>
</comment>
<dbReference type="PANTHER" id="PTHR43156">
    <property type="entry name" value="STAGE II SPORULATION PROTEIN E-RELATED"/>
    <property type="match status" value="1"/>
</dbReference>
<dbReference type="Proteomes" id="UP001157126">
    <property type="component" value="Unassembled WGS sequence"/>
</dbReference>
<evidence type="ECO:0000256" key="1">
    <source>
        <dbReference type="ARBA" id="ARBA00022801"/>
    </source>
</evidence>
<gene>
    <name evidence="3" type="ORF">GCM10025883_11320</name>
</gene>
<dbReference type="Gene3D" id="3.60.40.10">
    <property type="entry name" value="PPM-type phosphatase domain"/>
    <property type="match status" value="1"/>
</dbReference>
<evidence type="ECO:0000259" key="2">
    <source>
        <dbReference type="SMART" id="SM00331"/>
    </source>
</evidence>
<keyword evidence="4" id="KW-1185">Reference proteome</keyword>
<feature type="domain" description="PPM-type phosphatase" evidence="2">
    <location>
        <begin position="161"/>
        <end position="371"/>
    </location>
</feature>
<sequence length="372" mass="39417">MPSLSARTLRRRPALVAARAWRATMPGAAHRQIGHGSALLLALLAGTFLHLTLGPSPSPPWSIFLPLIVISGVFHKPGEHAFVVSVTLGCIVAGGILLTPRTSEAAGSLVAGSVIACVTMWRCVARARVGVQGTSGEDLLGELRDGLERRGRLPRLRAGWDVEGTISAAFGHPFSGDFIVSHHTPDGSRFEAVLVDVSGKGLISAPRAVQLSGALDALVGAVAPEELLLAANDYVVRQQWTEGYATAIHLVVDLETGEYQVWRAGHPPAVVFHGGSGTWSILEDEVGPALGLVEEPVYRCDEGVLRRHDALMLYSDGLVEQSDRALDEGIERLLGKAEYLVAAGFDGGSERLCGQAAAGNTDDRGVVLLWRS</sequence>
<dbReference type="InterPro" id="IPR036457">
    <property type="entry name" value="PPM-type-like_dom_sf"/>
</dbReference>
<dbReference type="Pfam" id="PF07228">
    <property type="entry name" value="SpoIIE"/>
    <property type="match status" value="1"/>
</dbReference>
<evidence type="ECO:0000313" key="3">
    <source>
        <dbReference type="EMBL" id="GMA39087.1"/>
    </source>
</evidence>
<reference evidence="4" key="1">
    <citation type="journal article" date="2019" name="Int. J. Syst. Evol. Microbiol.">
        <title>The Global Catalogue of Microorganisms (GCM) 10K type strain sequencing project: providing services to taxonomists for standard genome sequencing and annotation.</title>
        <authorList>
            <consortium name="The Broad Institute Genomics Platform"/>
            <consortium name="The Broad Institute Genome Sequencing Center for Infectious Disease"/>
            <person name="Wu L."/>
            <person name="Ma J."/>
        </authorList>
    </citation>
    <scope>NUCLEOTIDE SEQUENCE [LARGE SCALE GENOMIC DNA]</scope>
    <source>
        <strain evidence="4">NBRC 113072</strain>
    </source>
</reference>
<evidence type="ECO:0000313" key="4">
    <source>
        <dbReference type="Proteomes" id="UP001157126"/>
    </source>
</evidence>
<dbReference type="InterPro" id="IPR001932">
    <property type="entry name" value="PPM-type_phosphatase-like_dom"/>
</dbReference>
<dbReference type="InterPro" id="IPR052016">
    <property type="entry name" value="Bact_Sigma-Reg"/>
</dbReference>
<accession>A0ABQ6IMF6</accession>
<dbReference type="SMART" id="SM00331">
    <property type="entry name" value="PP2C_SIG"/>
    <property type="match status" value="1"/>
</dbReference>
<dbReference type="PANTHER" id="PTHR43156:SF2">
    <property type="entry name" value="STAGE II SPORULATION PROTEIN E"/>
    <property type="match status" value="1"/>
</dbReference>
<dbReference type="EMBL" id="BSUO01000001">
    <property type="protein sequence ID" value="GMA39087.1"/>
    <property type="molecule type" value="Genomic_DNA"/>
</dbReference>
<organism evidence="3 4">
    <name type="scientific">Mobilicoccus caccae</name>
    <dbReference type="NCBI Taxonomy" id="1859295"/>
    <lineage>
        <taxon>Bacteria</taxon>
        <taxon>Bacillati</taxon>
        <taxon>Actinomycetota</taxon>
        <taxon>Actinomycetes</taxon>
        <taxon>Micrococcales</taxon>
        <taxon>Dermatophilaceae</taxon>
        <taxon>Mobilicoccus</taxon>
    </lineage>
</organism>